<evidence type="ECO:0000313" key="3">
    <source>
        <dbReference type="EMBL" id="CAH0043629.1"/>
    </source>
</evidence>
<dbReference type="Pfam" id="PF09180">
    <property type="entry name" value="ProRS-C_1"/>
    <property type="match status" value="1"/>
</dbReference>
<dbReference type="GO" id="GO:0006433">
    <property type="term" value="P:prolyl-tRNA aminoacylation"/>
    <property type="evidence" value="ECO:0007669"/>
    <property type="project" value="InterPro"/>
</dbReference>
<reference evidence="3 4" key="2">
    <citation type="submission" date="2021-10" db="EMBL/GenBank/DDBJ databases">
        <authorList>
            <person name="Piombo E."/>
        </authorList>
    </citation>
    <scope>NUCLEOTIDE SEQUENCE [LARGE SCALE GENOMIC DNA]</scope>
</reference>
<dbReference type="Gene3D" id="3.30.930.10">
    <property type="entry name" value="Bira Bifunctional Protein, Domain 2"/>
    <property type="match status" value="1"/>
</dbReference>
<dbReference type="InterPro" id="IPR016061">
    <property type="entry name" value="Pro-tRNA_ligase_II_C"/>
</dbReference>
<dbReference type="Gene3D" id="3.30.110.30">
    <property type="entry name" value="C-terminal domain of ProRS"/>
    <property type="match status" value="1"/>
</dbReference>
<keyword evidence="4" id="KW-1185">Reference proteome</keyword>
<feature type="domain" description="Proline-tRNA ligase class II C-terminal" evidence="2">
    <location>
        <begin position="138"/>
        <end position="207"/>
    </location>
</feature>
<dbReference type="PANTHER" id="PTHR43382">
    <property type="entry name" value="PROLYL-TRNA SYNTHETASE"/>
    <property type="match status" value="1"/>
</dbReference>
<dbReference type="Gene3D" id="3.40.50.800">
    <property type="entry name" value="Anticodon-binding domain"/>
    <property type="match status" value="1"/>
</dbReference>
<dbReference type="GO" id="GO:0017101">
    <property type="term" value="C:aminoacyl-tRNA synthetase multienzyme complex"/>
    <property type="evidence" value="ECO:0007669"/>
    <property type="project" value="TreeGrafter"/>
</dbReference>
<dbReference type="GO" id="GO:0004827">
    <property type="term" value="F:proline-tRNA ligase activity"/>
    <property type="evidence" value="ECO:0007669"/>
    <property type="project" value="InterPro"/>
</dbReference>
<keyword evidence="1" id="KW-0648">Protein biosynthesis</keyword>
<dbReference type="Proteomes" id="UP000775872">
    <property type="component" value="Unassembled WGS sequence"/>
</dbReference>
<evidence type="ECO:0000256" key="1">
    <source>
        <dbReference type="ARBA" id="ARBA00022917"/>
    </source>
</evidence>
<dbReference type="InterPro" id="IPR004499">
    <property type="entry name" value="Pro-tRNA-ligase_IIa_arc-type"/>
</dbReference>
<dbReference type="AlphaFoldDB" id="A0A9N9YYR9"/>
<dbReference type="SUPFAM" id="SSF64586">
    <property type="entry name" value="C-terminal domain of ProRS"/>
    <property type="match status" value="1"/>
</dbReference>
<dbReference type="InterPro" id="IPR045864">
    <property type="entry name" value="aa-tRNA-synth_II/BPL/LPL"/>
</dbReference>
<dbReference type="OrthoDB" id="1350766at2759"/>
<dbReference type="InterPro" id="IPR036621">
    <property type="entry name" value="Anticodon-bd_dom_sf"/>
</dbReference>
<comment type="caution">
    <text evidence="3">The sequence shown here is derived from an EMBL/GenBank/DDBJ whole genome shotgun (WGS) entry which is preliminary data.</text>
</comment>
<proteinExistence type="predicted"/>
<protein>
    <recommendedName>
        <fullName evidence="2">Proline-tRNA ligase class II C-terminal domain-containing protein</fullName>
    </recommendedName>
</protein>
<organism evidence="3 4">
    <name type="scientific">Clonostachys solani</name>
    <dbReference type="NCBI Taxonomy" id="160281"/>
    <lineage>
        <taxon>Eukaryota</taxon>
        <taxon>Fungi</taxon>
        <taxon>Dikarya</taxon>
        <taxon>Ascomycota</taxon>
        <taxon>Pezizomycotina</taxon>
        <taxon>Sordariomycetes</taxon>
        <taxon>Hypocreomycetidae</taxon>
        <taxon>Hypocreales</taxon>
        <taxon>Bionectriaceae</taxon>
        <taxon>Clonostachys</taxon>
    </lineage>
</organism>
<evidence type="ECO:0000313" key="4">
    <source>
        <dbReference type="Proteomes" id="UP000775872"/>
    </source>
</evidence>
<accession>A0A9N9YYR9</accession>
<sequence>MFDISVEDPTASGHIHVWQNSWAFSSRVLGVMVMIHGDDQGLGLPTRGAQIQTVIVPVGVKKSTSPKEKQMFMGQIEDIAKKLKLAVQYLGTQGAPLRVEFGLRDAAGGVISHCRRDTGEKGTIAIENISAEIPEPLEQIQNALDEKNVLLIPFCLEKHCEQRTKELTTRQDMSHVPEERRPPNIGTKSLCISFEQPGGLGHSTKCLSKWP</sequence>
<dbReference type="GO" id="GO:0005737">
    <property type="term" value="C:cytoplasm"/>
    <property type="evidence" value="ECO:0007669"/>
    <property type="project" value="InterPro"/>
</dbReference>
<reference evidence="4" key="1">
    <citation type="submission" date="2019-06" db="EMBL/GenBank/DDBJ databases">
        <authorList>
            <person name="Broberg M."/>
        </authorList>
    </citation>
    <scope>NUCLEOTIDE SEQUENCE [LARGE SCALE GENOMIC DNA]</scope>
</reference>
<dbReference type="GO" id="GO:0005524">
    <property type="term" value="F:ATP binding"/>
    <property type="evidence" value="ECO:0007669"/>
    <property type="project" value="InterPro"/>
</dbReference>
<evidence type="ECO:0000259" key="2">
    <source>
        <dbReference type="Pfam" id="PF09180"/>
    </source>
</evidence>
<dbReference type="SUPFAM" id="SSF52954">
    <property type="entry name" value="Class II aaRS ABD-related"/>
    <property type="match status" value="1"/>
</dbReference>
<gene>
    <name evidence="3" type="ORF">CSOL1703_00009520</name>
</gene>
<dbReference type="EMBL" id="CABFOC020000003">
    <property type="protein sequence ID" value="CAH0043629.1"/>
    <property type="molecule type" value="Genomic_DNA"/>
</dbReference>
<dbReference type="PANTHER" id="PTHR43382:SF2">
    <property type="entry name" value="BIFUNCTIONAL GLUTAMATE_PROLINE--TRNA LIGASE"/>
    <property type="match status" value="1"/>
</dbReference>
<dbReference type="InterPro" id="IPR017449">
    <property type="entry name" value="Pro-tRNA_synth_II"/>
</dbReference>
<name>A0A9N9YYR9_9HYPO</name>